<feature type="compositionally biased region" description="Basic and acidic residues" evidence="1">
    <location>
        <begin position="578"/>
        <end position="587"/>
    </location>
</feature>
<feature type="compositionally biased region" description="Acidic residues" evidence="1">
    <location>
        <begin position="403"/>
        <end position="415"/>
    </location>
</feature>
<accession>A0A0C3RU30</accession>
<feature type="region of interest" description="Disordered" evidence="1">
    <location>
        <begin position="578"/>
        <end position="606"/>
    </location>
</feature>
<feature type="region of interest" description="Disordered" evidence="1">
    <location>
        <begin position="1"/>
        <end position="51"/>
    </location>
</feature>
<organism evidence="2 3">
    <name type="scientific">Phlebiopsis gigantea (strain 11061_1 CR5-6)</name>
    <name type="common">White-rot fungus</name>
    <name type="synonym">Peniophora gigantea</name>
    <dbReference type="NCBI Taxonomy" id="745531"/>
    <lineage>
        <taxon>Eukaryota</taxon>
        <taxon>Fungi</taxon>
        <taxon>Dikarya</taxon>
        <taxon>Basidiomycota</taxon>
        <taxon>Agaricomycotina</taxon>
        <taxon>Agaricomycetes</taxon>
        <taxon>Polyporales</taxon>
        <taxon>Phanerochaetaceae</taxon>
        <taxon>Phlebiopsis</taxon>
    </lineage>
</organism>
<feature type="compositionally biased region" description="Basic and acidic residues" evidence="1">
    <location>
        <begin position="89"/>
        <end position="106"/>
    </location>
</feature>
<keyword evidence="3" id="KW-1185">Reference proteome</keyword>
<feature type="compositionally biased region" description="Polar residues" evidence="1">
    <location>
        <begin position="483"/>
        <end position="496"/>
    </location>
</feature>
<dbReference type="STRING" id="745531.A0A0C3RU30"/>
<feature type="compositionally biased region" description="Polar residues" evidence="1">
    <location>
        <begin position="198"/>
        <end position="207"/>
    </location>
</feature>
<feature type="compositionally biased region" description="Polar residues" evidence="1">
    <location>
        <begin position="22"/>
        <end position="36"/>
    </location>
</feature>
<evidence type="ECO:0000313" key="2">
    <source>
        <dbReference type="EMBL" id="KIP04391.1"/>
    </source>
</evidence>
<dbReference type="EMBL" id="KN840576">
    <property type="protein sequence ID" value="KIP04391.1"/>
    <property type="molecule type" value="Genomic_DNA"/>
</dbReference>
<dbReference type="OrthoDB" id="2685034at2759"/>
<dbReference type="HOGENOM" id="CLU_426471_0_0_1"/>
<dbReference type="AlphaFoldDB" id="A0A0C3RU30"/>
<gene>
    <name evidence="2" type="ORF">PHLGIDRAFT_195715</name>
</gene>
<evidence type="ECO:0000313" key="3">
    <source>
        <dbReference type="Proteomes" id="UP000053257"/>
    </source>
</evidence>
<name>A0A0C3RU30_PHLG1</name>
<reference evidence="2 3" key="1">
    <citation type="journal article" date="2014" name="PLoS Genet.">
        <title>Analysis of the Phlebiopsis gigantea genome, transcriptome and secretome provides insight into its pioneer colonization strategies of wood.</title>
        <authorList>
            <person name="Hori C."/>
            <person name="Ishida T."/>
            <person name="Igarashi K."/>
            <person name="Samejima M."/>
            <person name="Suzuki H."/>
            <person name="Master E."/>
            <person name="Ferreira P."/>
            <person name="Ruiz-Duenas F.J."/>
            <person name="Held B."/>
            <person name="Canessa P."/>
            <person name="Larrondo L.F."/>
            <person name="Schmoll M."/>
            <person name="Druzhinina I.S."/>
            <person name="Kubicek C.P."/>
            <person name="Gaskell J.A."/>
            <person name="Kersten P."/>
            <person name="St John F."/>
            <person name="Glasner J."/>
            <person name="Sabat G."/>
            <person name="Splinter BonDurant S."/>
            <person name="Syed K."/>
            <person name="Yadav J."/>
            <person name="Mgbeahuruike A.C."/>
            <person name="Kovalchuk A."/>
            <person name="Asiegbu F.O."/>
            <person name="Lackner G."/>
            <person name="Hoffmeister D."/>
            <person name="Rencoret J."/>
            <person name="Gutierrez A."/>
            <person name="Sun H."/>
            <person name="Lindquist E."/>
            <person name="Barry K."/>
            <person name="Riley R."/>
            <person name="Grigoriev I.V."/>
            <person name="Henrissat B."/>
            <person name="Kues U."/>
            <person name="Berka R.M."/>
            <person name="Martinez A.T."/>
            <person name="Covert S.F."/>
            <person name="Blanchette R.A."/>
            <person name="Cullen D."/>
        </authorList>
    </citation>
    <scope>NUCLEOTIDE SEQUENCE [LARGE SCALE GENOMIC DNA]</scope>
    <source>
        <strain evidence="2 3">11061_1 CR5-6</strain>
    </source>
</reference>
<evidence type="ECO:0000256" key="1">
    <source>
        <dbReference type="SAM" id="MobiDB-lite"/>
    </source>
</evidence>
<proteinExistence type="predicted"/>
<feature type="region of interest" description="Disordered" evidence="1">
    <location>
        <begin position="83"/>
        <end position="228"/>
    </location>
</feature>
<sequence>MSIQAETVSSGGSNGPGLSGLQPISGSAAAVSQSPGEPTAQHHHHAHDPYASTYPAYPSLAVPYNPAYNPEVNIPAYYAHNASQPSHAASDHPSAHEHASHGDQHTRSHASNQHEAMQSQDRTGVQQSHQELSHPEPRSLAAGRTDPRASVPYQDPSLQDQASGQSFAESLAGGSKRRYEATNGSQEDAQLPRKQRQRMSVSTSYTDTEMESTKEDSDVGPSGGPKHWTDEEKSRLFHWLLDSDERWEAFGTKMNTVFREGSTQLFNSRKSFTALKSCYHRNLEIFKQMYVFEAFLAEAAASSAQSETTGPIASTSTNGTISLEPSEVADCPVPPAFFSATERHVFLDRKLELAKTHNVPVSNLSVKVIDHWFDMEWFALFKRRFQEDPKTGLPVPRYAADREGDDDAEGEDVPDDPDHGAPGSTAGAAEARRRHLDPMSTLIPPPLPNPMANTRSTVSSHRSHRANTPSAPPTAGPSSTQPHHFQSTPHYSHSPQASPPIPYGYPHPPIPYYPGPAVVADYQSQHQHQQQQVHFQLQTAQSLSQLTDMTQNLLGTCNTLVDLLRTQAEDIKTQTELLRRQEERVEPVNRSPPGSASGSNAATSVLPEGTNKAAAATEVLANPRVTDDVKRAAADYLKRLFQ</sequence>
<feature type="region of interest" description="Disordered" evidence="1">
    <location>
        <begin position="390"/>
        <end position="504"/>
    </location>
</feature>
<feature type="compositionally biased region" description="Polar residues" evidence="1">
    <location>
        <begin position="156"/>
        <end position="168"/>
    </location>
</feature>
<feature type="compositionally biased region" description="Low complexity" evidence="1">
    <location>
        <begin position="591"/>
        <end position="604"/>
    </location>
</feature>
<dbReference type="Proteomes" id="UP000053257">
    <property type="component" value="Unassembled WGS sequence"/>
</dbReference>
<feature type="compositionally biased region" description="Polar residues" evidence="1">
    <location>
        <begin position="109"/>
        <end position="130"/>
    </location>
</feature>
<protein>
    <submittedName>
        <fullName evidence="2">Uncharacterized protein</fullName>
    </submittedName>
</protein>